<gene>
    <name evidence="1" type="ORF">SCL_1601</name>
</gene>
<dbReference type="EMBL" id="AP014879">
    <property type="protein sequence ID" value="BAV33906.1"/>
    <property type="molecule type" value="Genomic_DNA"/>
</dbReference>
<dbReference type="InterPro" id="IPR027417">
    <property type="entry name" value="P-loop_NTPase"/>
</dbReference>
<dbReference type="OrthoDB" id="7062217at2"/>
<keyword evidence="2" id="KW-1185">Reference proteome</keyword>
<evidence type="ECO:0000313" key="2">
    <source>
        <dbReference type="Proteomes" id="UP000243180"/>
    </source>
</evidence>
<dbReference type="Gene3D" id="3.40.50.300">
    <property type="entry name" value="P-loop containing nucleotide triphosphate hydrolases"/>
    <property type="match status" value="1"/>
</dbReference>
<dbReference type="Proteomes" id="UP000243180">
    <property type="component" value="Chromosome"/>
</dbReference>
<proteinExistence type="predicted"/>
<dbReference type="SUPFAM" id="SSF52540">
    <property type="entry name" value="P-loop containing nucleoside triphosphate hydrolases"/>
    <property type="match status" value="1"/>
</dbReference>
<accession>A0A1B4XGG6</accession>
<dbReference type="RefSeq" id="WP_096360711.1">
    <property type="nucleotide sequence ID" value="NZ_AP014879.1"/>
</dbReference>
<dbReference type="InParanoid" id="A0A1B4XGG6"/>
<sequence length="221" mass="24814">MNSFAVTPRIIAVAGVDGSGKTTLTDWLRQELLARGHRPGFVWSRFNNYLSKPFLAATRVTGHNVYRIHEGVRMGFHEFGRLPVALRYLFVGLQALDVNIATLLKIRFPSRHIAVTICERGPWDTLVDVAADTGLEGLAGPFFAGIFCGQLAKRADVVLVERDAGLIECSRPELKFDGKLRQRQRLYRRLADVGGWKVIVNNGDLNDTKRDFSAWLNDRGY</sequence>
<reference evidence="1 2" key="1">
    <citation type="submission" date="2015-05" db="EMBL/GenBank/DDBJ databases">
        <title>Complete genome sequence of a sulfur-oxidizing gammaproteobacterium strain HA5.</title>
        <authorList>
            <person name="Miura A."/>
            <person name="Kojima H."/>
            <person name="Fukui M."/>
        </authorList>
    </citation>
    <scope>NUCLEOTIDE SEQUENCE [LARGE SCALE GENOMIC DNA]</scope>
    <source>
        <strain evidence="1 2">HA5</strain>
    </source>
</reference>
<dbReference type="KEGG" id="slim:SCL_1601"/>
<keyword evidence="1" id="KW-0808">Transferase</keyword>
<dbReference type="GO" id="GO:0016301">
    <property type="term" value="F:kinase activity"/>
    <property type="evidence" value="ECO:0007669"/>
    <property type="project" value="UniProtKB-KW"/>
</dbReference>
<organism evidence="1 2">
    <name type="scientific">Sulfuricaulis limicola</name>
    <dbReference type="NCBI Taxonomy" id="1620215"/>
    <lineage>
        <taxon>Bacteria</taxon>
        <taxon>Pseudomonadati</taxon>
        <taxon>Pseudomonadota</taxon>
        <taxon>Gammaproteobacteria</taxon>
        <taxon>Acidiferrobacterales</taxon>
        <taxon>Acidiferrobacteraceae</taxon>
        <taxon>Sulfuricaulis</taxon>
    </lineage>
</organism>
<dbReference type="AlphaFoldDB" id="A0A1B4XGG6"/>
<protein>
    <submittedName>
        <fullName evidence="1">Thymidylate kinase</fullName>
    </submittedName>
</protein>
<name>A0A1B4XGG6_9GAMM</name>
<evidence type="ECO:0000313" key="1">
    <source>
        <dbReference type="EMBL" id="BAV33906.1"/>
    </source>
</evidence>
<keyword evidence="1" id="KW-0418">Kinase</keyword>